<keyword evidence="3" id="KW-1185">Reference proteome</keyword>
<dbReference type="InterPro" id="IPR036661">
    <property type="entry name" value="Luciferase-like_sf"/>
</dbReference>
<dbReference type="EMBL" id="SUMD01000008">
    <property type="protein sequence ID" value="TJZ76465.1"/>
    <property type="molecule type" value="Genomic_DNA"/>
</dbReference>
<comment type="caution">
    <text evidence="2">The sequence shown here is derived from an EMBL/GenBank/DDBJ whole genome shotgun (WGS) entry which is preliminary data.</text>
</comment>
<dbReference type="RefSeq" id="WP_136910931.1">
    <property type="nucleotide sequence ID" value="NZ_SUMD01000008.1"/>
</dbReference>
<gene>
    <name evidence="2" type="ORF">FCG67_17295</name>
</gene>
<dbReference type="Proteomes" id="UP000305109">
    <property type="component" value="Unassembled WGS sequence"/>
</dbReference>
<dbReference type="Pfam" id="PF00296">
    <property type="entry name" value="Bac_luciferase"/>
    <property type="match status" value="1"/>
</dbReference>
<feature type="domain" description="Luciferase-like" evidence="1">
    <location>
        <begin position="7"/>
        <end position="257"/>
    </location>
</feature>
<sequence>MTGSKRLGWFTRLVGDESRDAGDLYRDALAQFALAEELGFDVGWVAQHHVDPAEGGLPSPFVFLAHAAARLGAIRLGTAIVTLGLEDPIRVAEDAAVLDALSGGRLELGLGTGGSASAFALFGHADADRRALYDNKIERLTAALSGAPIVDGKALYPRASGLLERRWQATFSGSGAVRAGESGDGLLLSRTQPREPGLADAPLGQVQGPLIEAYLEALPEGTRPRIGASRSVFVADDHEAAWELARRGALRFRAYLQGIGVADGSESAEEILRDSVVGTPDEVTDLLAADPAVEQSTDLIFQVHPIDPDQAATLHSIELIATKVAPRLGWNGAYRKESRS</sequence>
<dbReference type="InterPro" id="IPR011251">
    <property type="entry name" value="Luciferase-like_dom"/>
</dbReference>
<proteinExistence type="predicted"/>
<dbReference type="PANTHER" id="PTHR30137">
    <property type="entry name" value="LUCIFERASE-LIKE MONOOXYGENASE"/>
    <property type="match status" value="1"/>
</dbReference>
<dbReference type="SUPFAM" id="SSF51679">
    <property type="entry name" value="Bacterial luciferase-like"/>
    <property type="match status" value="1"/>
</dbReference>
<dbReference type="PANTHER" id="PTHR30137:SF15">
    <property type="entry name" value="BLL6902 PROTEIN"/>
    <property type="match status" value="1"/>
</dbReference>
<dbReference type="Gene3D" id="3.20.20.30">
    <property type="entry name" value="Luciferase-like domain"/>
    <property type="match status" value="1"/>
</dbReference>
<dbReference type="InterPro" id="IPR050766">
    <property type="entry name" value="Bact_Lucif_Oxidored"/>
</dbReference>
<evidence type="ECO:0000313" key="3">
    <source>
        <dbReference type="Proteomes" id="UP000305109"/>
    </source>
</evidence>
<name>A0ABY2RH36_9NOCA</name>
<evidence type="ECO:0000259" key="1">
    <source>
        <dbReference type="Pfam" id="PF00296"/>
    </source>
</evidence>
<accession>A0ABY2RH36</accession>
<reference evidence="2 3" key="1">
    <citation type="submission" date="2019-04" db="EMBL/GenBank/DDBJ databases">
        <title>Rhodococcus oryzae sp. nov., a novel actinomycete isolated from rhizosphere soil of rice (Oryza sativa L.).</title>
        <authorList>
            <person name="Li C."/>
        </authorList>
    </citation>
    <scope>NUCLEOTIDE SEQUENCE [LARGE SCALE GENOMIC DNA]</scope>
    <source>
        <strain evidence="2 3">NEAU-CX67</strain>
    </source>
</reference>
<organism evidence="2 3">
    <name type="scientific">Rhodococcus oryzae</name>
    <dbReference type="NCBI Taxonomy" id="2571143"/>
    <lineage>
        <taxon>Bacteria</taxon>
        <taxon>Bacillati</taxon>
        <taxon>Actinomycetota</taxon>
        <taxon>Actinomycetes</taxon>
        <taxon>Mycobacteriales</taxon>
        <taxon>Nocardiaceae</taxon>
        <taxon>Rhodococcus</taxon>
    </lineage>
</organism>
<evidence type="ECO:0000313" key="2">
    <source>
        <dbReference type="EMBL" id="TJZ76465.1"/>
    </source>
</evidence>
<protein>
    <submittedName>
        <fullName evidence="2">LLM class flavin-dependent oxidoreductase</fullName>
    </submittedName>
</protein>